<dbReference type="HOGENOM" id="CLU_1765476_0_0_9"/>
<sequence>MAYGNITRIEIEGGTKMAEFTNRLEPEEVRFLMDFSELKDIVTEILGEANTLVNVEIDYDEIEEPGGITIIRPMVKLQETSSLTEEDRHKILSSGLSIDREPFDNGDHAMERIFGTSYTVLEATSDADGNFFTIEMPFRSYMDETKS</sequence>
<dbReference type="EMBL" id="HE717023">
    <property type="protein sequence ID" value="CCG44183.1"/>
    <property type="molecule type" value="Genomic_DNA"/>
</dbReference>
<protein>
    <submittedName>
        <fullName evidence="1">Uncharacterized protein</fullName>
    </submittedName>
</protein>
<dbReference type="Proteomes" id="UP000007397">
    <property type="component" value="Chromosome"/>
</dbReference>
<dbReference type="AlphaFoldDB" id="I0JJ65"/>
<organism evidence="1 2">
    <name type="scientific">Halobacillus halophilus (strain ATCC 35676 / DSM 2266 / JCM 20832 / KCTC 3685 / LMG 17431 / NBRC 102448 / NCIMB 2269)</name>
    <name type="common">Sporosarcina halophila</name>
    <dbReference type="NCBI Taxonomy" id="866895"/>
    <lineage>
        <taxon>Bacteria</taxon>
        <taxon>Bacillati</taxon>
        <taxon>Bacillota</taxon>
        <taxon>Bacilli</taxon>
        <taxon>Bacillales</taxon>
        <taxon>Bacillaceae</taxon>
        <taxon>Halobacillus</taxon>
    </lineage>
</organism>
<dbReference type="KEGG" id="hhd:HBHAL_1819"/>
<dbReference type="PATRIC" id="fig|866895.3.peg.817"/>
<keyword evidence="2" id="KW-1185">Reference proteome</keyword>
<accession>I0JJ65</accession>
<evidence type="ECO:0000313" key="1">
    <source>
        <dbReference type="EMBL" id="CCG44183.1"/>
    </source>
</evidence>
<evidence type="ECO:0000313" key="2">
    <source>
        <dbReference type="Proteomes" id="UP000007397"/>
    </source>
</evidence>
<dbReference type="eggNOG" id="ENOG50344XN">
    <property type="taxonomic scope" value="Bacteria"/>
</dbReference>
<reference evidence="1 2" key="1">
    <citation type="journal article" date="2013" name="Environ. Microbiol.">
        <title>Chloride and organic osmolytes: a hybrid strategy to cope with elevated salinities by the moderately halophilic, chloride-dependent bacterium Halobacillus halophilus.</title>
        <authorList>
            <person name="Saum S.H."/>
            <person name="Pfeiffer F."/>
            <person name="Palm P."/>
            <person name="Rampp M."/>
            <person name="Schuster S.C."/>
            <person name="Muller V."/>
            <person name="Oesterhelt D."/>
        </authorList>
    </citation>
    <scope>NUCLEOTIDE SEQUENCE [LARGE SCALE GENOMIC DNA]</scope>
    <source>
        <strain evidence="2">ATCC 35676 / DSM 2266 / JCM 20832 / KCTC 3685 / LMG 17431 / NBRC 102448 / NCIMB 2269</strain>
    </source>
</reference>
<proteinExistence type="predicted"/>
<name>I0JJ65_HALH3</name>
<gene>
    <name evidence="1" type="ordered locus">HBHAL_1819</name>
</gene>